<feature type="compositionally biased region" description="Basic and acidic residues" evidence="1">
    <location>
        <begin position="268"/>
        <end position="277"/>
    </location>
</feature>
<accession>A0A6A6ZQN6</accession>
<dbReference type="Proteomes" id="UP000799424">
    <property type="component" value="Unassembled WGS sequence"/>
</dbReference>
<dbReference type="AlphaFoldDB" id="A0A6A6ZQN6"/>
<evidence type="ECO:0000256" key="1">
    <source>
        <dbReference type="SAM" id="MobiDB-lite"/>
    </source>
</evidence>
<evidence type="ECO:0000313" key="2">
    <source>
        <dbReference type="EMBL" id="KAF2823421.1"/>
    </source>
</evidence>
<organism evidence="2 3">
    <name type="scientific">Ophiobolus disseminans</name>
    <dbReference type="NCBI Taxonomy" id="1469910"/>
    <lineage>
        <taxon>Eukaryota</taxon>
        <taxon>Fungi</taxon>
        <taxon>Dikarya</taxon>
        <taxon>Ascomycota</taxon>
        <taxon>Pezizomycotina</taxon>
        <taxon>Dothideomycetes</taxon>
        <taxon>Pleosporomycetidae</taxon>
        <taxon>Pleosporales</taxon>
        <taxon>Pleosporineae</taxon>
        <taxon>Phaeosphaeriaceae</taxon>
        <taxon>Ophiobolus</taxon>
    </lineage>
</organism>
<gene>
    <name evidence="2" type="ORF">CC86DRAFT_328720</name>
</gene>
<evidence type="ECO:0000313" key="3">
    <source>
        <dbReference type="Proteomes" id="UP000799424"/>
    </source>
</evidence>
<feature type="compositionally biased region" description="Polar residues" evidence="1">
    <location>
        <begin position="164"/>
        <end position="193"/>
    </location>
</feature>
<keyword evidence="3" id="KW-1185">Reference proteome</keyword>
<feature type="region of interest" description="Disordered" evidence="1">
    <location>
        <begin position="1"/>
        <end position="307"/>
    </location>
</feature>
<feature type="compositionally biased region" description="Polar residues" evidence="1">
    <location>
        <begin position="207"/>
        <end position="216"/>
    </location>
</feature>
<dbReference type="OrthoDB" id="5429993at2759"/>
<proteinExistence type="predicted"/>
<reference evidence="2" key="1">
    <citation type="journal article" date="2020" name="Stud. Mycol.">
        <title>101 Dothideomycetes genomes: a test case for predicting lifestyles and emergence of pathogens.</title>
        <authorList>
            <person name="Haridas S."/>
            <person name="Albert R."/>
            <person name="Binder M."/>
            <person name="Bloem J."/>
            <person name="Labutti K."/>
            <person name="Salamov A."/>
            <person name="Andreopoulos B."/>
            <person name="Baker S."/>
            <person name="Barry K."/>
            <person name="Bills G."/>
            <person name="Bluhm B."/>
            <person name="Cannon C."/>
            <person name="Castanera R."/>
            <person name="Culley D."/>
            <person name="Daum C."/>
            <person name="Ezra D."/>
            <person name="Gonzalez J."/>
            <person name="Henrissat B."/>
            <person name="Kuo A."/>
            <person name="Liang C."/>
            <person name="Lipzen A."/>
            <person name="Lutzoni F."/>
            <person name="Magnuson J."/>
            <person name="Mondo S."/>
            <person name="Nolan M."/>
            <person name="Ohm R."/>
            <person name="Pangilinan J."/>
            <person name="Park H.-J."/>
            <person name="Ramirez L."/>
            <person name="Alfaro M."/>
            <person name="Sun H."/>
            <person name="Tritt A."/>
            <person name="Yoshinaga Y."/>
            <person name="Zwiers L.-H."/>
            <person name="Turgeon B."/>
            <person name="Goodwin S."/>
            <person name="Spatafora J."/>
            <person name="Crous P."/>
            <person name="Grigoriev I."/>
        </authorList>
    </citation>
    <scope>NUCLEOTIDE SEQUENCE</scope>
    <source>
        <strain evidence="2">CBS 113818</strain>
    </source>
</reference>
<feature type="compositionally biased region" description="Low complexity" evidence="1">
    <location>
        <begin position="217"/>
        <end position="232"/>
    </location>
</feature>
<name>A0A6A6ZQN6_9PLEO</name>
<protein>
    <submittedName>
        <fullName evidence="2">Uncharacterized protein</fullName>
    </submittedName>
</protein>
<feature type="compositionally biased region" description="Polar residues" evidence="1">
    <location>
        <begin position="90"/>
        <end position="99"/>
    </location>
</feature>
<dbReference type="EMBL" id="MU006232">
    <property type="protein sequence ID" value="KAF2823421.1"/>
    <property type="molecule type" value="Genomic_DNA"/>
</dbReference>
<sequence length="553" mass="60289">MPIPTMNAPVKHRIHGDRANEGISGQQFNEESKNHEQPPGSITNDQRHSILRLHALPPPHQGELDGPKRRSLLPQPGQPRYSSHQRDSSVTKTDTSSQPMIPGRLRPRSLYQTGTTQSSQSRKDDKTASTHPLHPPNSMTKQAEPQTAALGRSRSLRRPGVPIQSAQSTTNITYNRTQSTSNALAPSRESSNAIVAGERPRSLLLAPSSTMRPNSITSDSASTASRASARLAGMNRPASVKMTAEISGGGTSGRSVSRPDDPAGAQPRRREFLKEGTTKTAKPAFTTLQQHFTPRKSGKAPTSTFLQPAPAPGASTLSPEIISLQSELLQLHLLHKTSAKVSQQWDLNARSGLRERFEEVASLHQAMLEYERAGQEQKNVQALLGWSAEMSSVGLIACIQILSGPLHELPLLVEPGGRFQRLVGEFGSWISRVEHIWSDRTCSTTDNSNLDYVEGLGDMWKGENVALIRKVTSFARDLDQVRQPSSASSIASIVSTCKALLKGLSDELHMMQVVEADVVHKEKEWVEACVQAIARDAGLQSINVDTDAAAWRM</sequence>
<feature type="compositionally biased region" description="Polar residues" evidence="1">
    <location>
        <begin position="110"/>
        <end position="120"/>
    </location>
</feature>